<gene>
    <name evidence="7" type="ORF">EQY75_04885</name>
</gene>
<keyword evidence="4" id="KW-0411">Iron-sulfur</keyword>
<dbReference type="EMBL" id="CP035544">
    <property type="protein sequence ID" value="QBA63930.1"/>
    <property type="molecule type" value="Genomic_DNA"/>
</dbReference>
<dbReference type="Proteomes" id="UP000290889">
    <property type="component" value="Chromosome"/>
</dbReference>
<dbReference type="GO" id="GO:0051537">
    <property type="term" value="F:2 iron, 2 sulfur cluster binding"/>
    <property type="evidence" value="ECO:0007669"/>
    <property type="project" value="UniProtKB-KW"/>
</dbReference>
<evidence type="ECO:0000259" key="6">
    <source>
        <dbReference type="SMART" id="SM00704"/>
    </source>
</evidence>
<dbReference type="Gene3D" id="3.40.5.90">
    <property type="entry name" value="CDGSH iron-sulfur domain, mitoNEET-type"/>
    <property type="match status" value="1"/>
</dbReference>
<name>A0A411E8Z3_9FLAO</name>
<dbReference type="InterPro" id="IPR042216">
    <property type="entry name" value="MitoNEET_CISD"/>
</dbReference>
<feature type="region of interest" description="Disordered" evidence="5">
    <location>
        <begin position="78"/>
        <end position="97"/>
    </location>
</feature>
<feature type="domain" description="Iron-binding zinc finger CDGSH type" evidence="6">
    <location>
        <begin position="101"/>
        <end position="144"/>
    </location>
</feature>
<evidence type="ECO:0000256" key="1">
    <source>
        <dbReference type="ARBA" id="ARBA00022714"/>
    </source>
</evidence>
<proteinExistence type="predicted"/>
<evidence type="ECO:0000313" key="7">
    <source>
        <dbReference type="EMBL" id="QBA63930.1"/>
    </source>
</evidence>
<keyword evidence="8" id="KW-1185">Reference proteome</keyword>
<dbReference type="GO" id="GO:0046872">
    <property type="term" value="F:metal ion binding"/>
    <property type="evidence" value="ECO:0007669"/>
    <property type="project" value="UniProtKB-KW"/>
</dbReference>
<evidence type="ECO:0000256" key="5">
    <source>
        <dbReference type="SAM" id="MobiDB-lite"/>
    </source>
</evidence>
<dbReference type="InterPro" id="IPR010693">
    <property type="entry name" value="Divergent_4Fe-4S_mono-cluster"/>
</dbReference>
<dbReference type="Pfam" id="PF06902">
    <property type="entry name" value="Fer4_19"/>
    <property type="match status" value="1"/>
</dbReference>
<dbReference type="KEGG" id="mur:EQY75_04885"/>
<dbReference type="AlphaFoldDB" id="A0A411E8Z3"/>
<dbReference type="RefSeq" id="WP_129603386.1">
    <property type="nucleotide sequence ID" value="NZ_CP035544.1"/>
</dbReference>
<evidence type="ECO:0000313" key="8">
    <source>
        <dbReference type="Proteomes" id="UP000290889"/>
    </source>
</evidence>
<keyword evidence="1" id="KW-0001">2Fe-2S</keyword>
<protein>
    <recommendedName>
        <fullName evidence="6">Iron-binding zinc finger CDGSH type domain-containing protein</fullName>
    </recommendedName>
</protein>
<dbReference type="InterPro" id="IPR018967">
    <property type="entry name" value="FeS-contain_CDGSH-typ"/>
</dbReference>
<keyword evidence="2" id="KW-0479">Metal-binding</keyword>
<dbReference type="GO" id="GO:0005737">
    <property type="term" value="C:cytoplasm"/>
    <property type="evidence" value="ECO:0007669"/>
    <property type="project" value="UniProtKB-ARBA"/>
</dbReference>
<evidence type="ECO:0000256" key="2">
    <source>
        <dbReference type="ARBA" id="ARBA00022723"/>
    </source>
</evidence>
<reference evidence="7 8" key="1">
    <citation type="submission" date="2019-01" db="EMBL/GenBank/DDBJ databases">
        <title>Muriicola soli sp. nov., isolated from soil.</title>
        <authorList>
            <person name="Kang H.J."/>
            <person name="Kim S.B."/>
        </authorList>
    </citation>
    <scope>NUCLEOTIDE SEQUENCE [LARGE SCALE GENOMIC DNA]</scope>
    <source>
        <strain evidence="7 8">MMS17-SY002</strain>
    </source>
</reference>
<evidence type="ECO:0000256" key="3">
    <source>
        <dbReference type="ARBA" id="ARBA00023004"/>
    </source>
</evidence>
<accession>A0A411E8Z3</accession>
<dbReference type="SMART" id="SM00704">
    <property type="entry name" value="ZnF_CDGSH"/>
    <property type="match status" value="1"/>
</dbReference>
<organism evidence="7 8">
    <name type="scientific">Muriicola soli</name>
    <dbReference type="NCBI Taxonomy" id="2507538"/>
    <lineage>
        <taxon>Bacteria</taxon>
        <taxon>Pseudomonadati</taxon>
        <taxon>Bacteroidota</taxon>
        <taxon>Flavobacteriia</taxon>
        <taxon>Flavobacteriales</taxon>
        <taxon>Flavobacteriaceae</taxon>
        <taxon>Muriicola</taxon>
    </lineage>
</organism>
<dbReference type="Pfam" id="PF09360">
    <property type="entry name" value="zf-CDGSH"/>
    <property type="match status" value="1"/>
</dbReference>
<sequence>MGEKQIIKEYSNGEITVIWKPALCIHAKVCVNKLPSVYKPDEKPWITPENASSDALQSQIDGCPSGALSYRLTNEKENTKNKNQNMSQKVEVTPGGPLMVHGELEITMADGSKETKKRATAFCRCGASDNKPYCDGSHNDIDFTDS</sequence>
<dbReference type="OrthoDB" id="9795032at2"/>
<keyword evidence="3" id="KW-0408">Iron</keyword>
<evidence type="ECO:0000256" key="4">
    <source>
        <dbReference type="ARBA" id="ARBA00023014"/>
    </source>
</evidence>